<dbReference type="InterPro" id="IPR048814">
    <property type="entry name" value="Per1-3_PAS-A"/>
</dbReference>
<evidence type="ECO:0000259" key="3">
    <source>
        <dbReference type="PROSITE" id="PS50112"/>
    </source>
</evidence>
<keyword evidence="5" id="KW-1185">Reference proteome</keyword>
<dbReference type="GO" id="GO:0043153">
    <property type="term" value="P:entrainment of circadian clock by photoperiod"/>
    <property type="evidence" value="ECO:0007669"/>
    <property type="project" value="TreeGrafter"/>
</dbReference>
<dbReference type="Pfam" id="PF08447">
    <property type="entry name" value="PAS_3"/>
    <property type="match status" value="1"/>
</dbReference>
<evidence type="ECO:0000313" key="5">
    <source>
        <dbReference type="Proteomes" id="UP000314982"/>
    </source>
</evidence>
<proteinExistence type="predicted"/>
<evidence type="ECO:0000313" key="4">
    <source>
        <dbReference type="Ensembl" id="ENSHHUP00000003962.1"/>
    </source>
</evidence>
<dbReference type="GO" id="GO:0005737">
    <property type="term" value="C:cytoplasm"/>
    <property type="evidence" value="ECO:0007669"/>
    <property type="project" value="TreeGrafter"/>
</dbReference>
<dbReference type="PANTHER" id="PTHR11269">
    <property type="entry name" value="PERIOD CIRCADIAN PROTEIN"/>
    <property type="match status" value="1"/>
</dbReference>
<dbReference type="InterPro" id="IPR035965">
    <property type="entry name" value="PAS-like_dom_sf"/>
</dbReference>
<dbReference type="CDD" id="cd00130">
    <property type="entry name" value="PAS"/>
    <property type="match status" value="1"/>
</dbReference>
<keyword evidence="2" id="KW-0539">Nucleus</keyword>
<evidence type="ECO:0000256" key="1">
    <source>
        <dbReference type="ARBA" id="ARBA00004123"/>
    </source>
</evidence>
<dbReference type="InterPro" id="IPR000014">
    <property type="entry name" value="PAS"/>
</dbReference>
<dbReference type="GO" id="GO:0032922">
    <property type="term" value="P:circadian regulation of gene expression"/>
    <property type="evidence" value="ECO:0007669"/>
    <property type="project" value="TreeGrafter"/>
</dbReference>
<dbReference type="PROSITE" id="PS50112">
    <property type="entry name" value="PAS"/>
    <property type="match status" value="1"/>
</dbReference>
<dbReference type="SUPFAM" id="SSF55785">
    <property type="entry name" value="PYP-like sensor domain (PAS domain)"/>
    <property type="match status" value="1"/>
</dbReference>
<dbReference type="GeneTree" id="ENSGT00940000160817"/>
<evidence type="ECO:0000256" key="2">
    <source>
        <dbReference type="ARBA" id="ARBA00023242"/>
    </source>
</evidence>
<dbReference type="GO" id="GO:0000976">
    <property type="term" value="F:transcription cis-regulatory region binding"/>
    <property type="evidence" value="ECO:0007669"/>
    <property type="project" value="TreeGrafter"/>
</dbReference>
<dbReference type="AlphaFoldDB" id="A0A4W5JJX1"/>
<name>A0A4W5JJX1_9TELE</name>
<dbReference type="GO" id="GO:0005634">
    <property type="term" value="C:nucleus"/>
    <property type="evidence" value="ECO:0007669"/>
    <property type="project" value="UniProtKB-SubCell"/>
</dbReference>
<comment type="subcellular location">
    <subcellularLocation>
        <location evidence="1">Nucleus</location>
    </subcellularLocation>
</comment>
<dbReference type="FunFam" id="3.30.450.20:FF:000013">
    <property type="entry name" value="Period circadian protein homolog 2"/>
    <property type="match status" value="1"/>
</dbReference>
<dbReference type="InterPro" id="IPR050760">
    <property type="entry name" value="Period_circadian_regulator"/>
</dbReference>
<organism evidence="4 5">
    <name type="scientific">Hucho hucho</name>
    <name type="common">huchen</name>
    <dbReference type="NCBI Taxonomy" id="62062"/>
    <lineage>
        <taxon>Eukaryota</taxon>
        <taxon>Metazoa</taxon>
        <taxon>Chordata</taxon>
        <taxon>Craniata</taxon>
        <taxon>Vertebrata</taxon>
        <taxon>Euteleostomi</taxon>
        <taxon>Actinopterygii</taxon>
        <taxon>Neopterygii</taxon>
        <taxon>Teleostei</taxon>
        <taxon>Protacanthopterygii</taxon>
        <taxon>Salmoniformes</taxon>
        <taxon>Salmonidae</taxon>
        <taxon>Salmoninae</taxon>
        <taxon>Hucho</taxon>
    </lineage>
</organism>
<reference evidence="4" key="2">
    <citation type="submission" date="2025-08" db="UniProtKB">
        <authorList>
            <consortium name="Ensembl"/>
        </authorList>
    </citation>
    <scope>IDENTIFICATION</scope>
</reference>
<dbReference type="Ensembl" id="ENSHHUT00000004091.1">
    <property type="protein sequence ID" value="ENSHHUP00000003962.1"/>
    <property type="gene ID" value="ENSHHUG00000002473.1"/>
</dbReference>
<dbReference type="GO" id="GO:0000122">
    <property type="term" value="P:negative regulation of transcription by RNA polymerase II"/>
    <property type="evidence" value="ECO:0007669"/>
    <property type="project" value="TreeGrafter"/>
</dbReference>
<dbReference type="PANTHER" id="PTHR11269:SF13">
    <property type="entry name" value="PERIOD CIRCADIAN PROTEIN HOMOLOG 3"/>
    <property type="match status" value="1"/>
</dbReference>
<protein>
    <recommendedName>
        <fullName evidence="3">PAS domain-containing protein</fullName>
    </recommendedName>
</protein>
<reference evidence="5" key="1">
    <citation type="submission" date="2018-06" db="EMBL/GenBank/DDBJ databases">
        <title>Genome assembly of Danube salmon.</title>
        <authorList>
            <person name="Macqueen D.J."/>
            <person name="Gundappa M.K."/>
        </authorList>
    </citation>
    <scope>NUCLEOTIDE SEQUENCE [LARGE SCALE GENOMIC DNA]</scope>
</reference>
<feature type="domain" description="PAS" evidence="3">
    <location>
        <begin position="208"/>
        <end position="254"/>
    </location>
</feature>
<dbReference type="GO" id="GO:0001222">
    <property type="term" value="F:transcription corepressor binding"/>
    <property type="evidence" value="ECO:0007669"/>
    <property type="project" value="TreeGrafter"/>
</dbReference>
<accession>A0A4W5JJX1</accession>
<dbReference type="Gene3D" id="3.30.450.20">
    <property type="entry name" value="PAS domain"/>
    <property type="match status" value="2"/>
</dbReference>
<dbReference type="Proteomes" id="UP000314982">
    <property type="component" value="Unassembled WGS sequence"/>
</dbReference>
<reference evidence="4" key="3">
    <citation type="submission" date="2025-09" db="UniProtKB">
        <authorList>
            <consortium name="Ensembl"/>
        </authorList>
    </citation>
    <scope>IDENTIFICATION</scope>
</reference>
<dbReference type="Pfam" id="PF21353">
    <property type="entry name" value="Per3-like_PAS-A"/>
    <property type="match status" value="1"/>
</dbReference>
<dbReference type="STRING" id="62062.ENSHHUP00000003962"/>
<dbReference type="InterPro" id="IPR013655">
    <property type="entry name" value="PAS_fold_3"/>
</dbReference>
<sequence length="302" mass="34633">QCHLQNSLQHSTQQIGCSLSQCNPFCHQIPIYYPPLRPVCSRWLALATYSSPYPDSFLVVFSLVSGRVMYASEQALSILCCKKKFLDSPKFVELLFHQDVNVFYSHTAQPHLPPWSSSHRAVFMFECALVKSFFCRIRGGKDREGEMRYNPFKITPYLLKVQGDEALGEEEESCCLALAERIISGYEAPRIPMDKRIFTTPHSPGCVFLKVDDRAVPLLGYLPQDLFGTTLLTWIYPKDQPIMLSMHLKVLKYAGQSPFEQSPVRFRCKNGDYITLDTSWSSYINPWSRKVAFIIGRHKVRT</sequence>